<keyword evidence="1" id="KW-0472">Membrane</keyword>
<keyword evidence="3" id="KW-0560">Oxidoreductase</keyword>
<dbReference type="SUPFAM" id="SSF54909">
    <property type="entry name" value="Dimeric alpha+beta barrel"/>
    <property type="match status" value="1"/>
</dbReference>
<accession>A0A9X4MAD6</accession>
<dbReference type="InterPro" id="IPR011008">
    <property type="entry name" value="Dimeric_a/b-barrel"/>
</dbReference>
<organism evidence="3 4">
    <name type="scientific">Pseudanabaena catenata USMAC16</name>
    <dbReference type="NCBI Taxonomy" id="1855837"/>
    <lineage>
        <taxon>Bacteria</taxon>
        <taxon>Bacillati</taxon>
        <taxon>Cyanobacteriota</taxon>
        <taxon>Cyanophyceae</taxon>
        <taxon>Pseudanabaenales</taxon>
        <taxon>Pseudanabaenaceae</taxon>
        <taxon>Pseudanabaena</taxon>
    </lineage>
</organism>
<protein>
    <submittedName>
        <fullName evidence="3">Antibiotic biosynthesis monooxygenase</fullName>
    </submittedName>
</protein>
<feature type="domain" description="ABM" evidence="2">
    <location>
        <begin position="12"/>
        <end position="101"/>
    </location>
</feature>
<name>A0A9X4MAD6_9CYAN</name>
<dbReference type="InterPro" id="IPR038762">
    <property type="entry name" value="ABM_predict"/>
</dbReference>
<dbReference type="GO" id="GO:0004497">
    <property type="term" value="F:monooxygenase activity"/>
    <property type="evidence" value="ECO:0007669"/>
    <property type="project" value="UniProtKB-KW"/>
</dbReference>
<dbReference type="PANTHER" id="PTHR40057:SF1">
    <property type="entry name" value="SLR1162 PROTEIN"/>
    <property type="match status" value="1"/>
</dbReference>
<dbReference type="AlphaFoldDB" id="A0A9X4MAD6"/>
<dbReference type="PROSITE" id="PS51725">
    <property type="entry name" value="ABM"/>
    <property type="match status" value="1"/>
</dbReference>
<keyword evidence="1" id="KW-0812">Transmembrane</keyword>
<evidence type="ECO:0000313" key="3">
    <source>
        <dbReference type="EMBL" id="MDG3494096.1"/>
    </source>
</evidence>
<dbReference type="RefSeq" id="WP_009626158.1">
    <property type="nucleotide sequence ID" value="NZ_VBTY01000032.1"/>
</dbReference>
<keyword evidence="4" id="KW-1185">Reference proteome</keyword>
<keyword evidence="1" id="KW-1133">Transmembrane helix</keyword>
<keyword evidence="3" id="KW-0503">Monooxygenase</keyword>
<proteinExistence type="predicted"/>
<evidence type="ECO:0000256" key="1">
    <source>
        <dbReference type="SAM" id="Phobius"/>
    </source>
</evidence>
<evidence type="ECO:0000259" key="2">
    <source>
        <dbReference type="PROSITE" id="PS51725"/>
    </source>
</evidence>
<reference evidence="3" key="1">
    <citation type="submission" date="2019-05" db="EMBL/GenBank/DDBJ databases">
        <title>Whole genome sequencing of Pseudanabaena catenata USMAC16.</title>
        <authorList>
            <person name="Khan Z."/>
            <person name="Omar W.M."/>
            <person name="Convey P."/>
            <person name="Merican F."/>
            <person name="Najimudin N."/>
        </authorList>
    </citation>
    <scope>NUCLEOTIDE SEQUENCE</scope>
    <source>
        <strain evidence="3">USMAC16</strain>
    </source>
</reference>
<dbReference type="EMBL" id="VBTY01000032">
    <property type="protein sequence ID" value="MDG3494096.1"/>
    <property type="molecule type" value="Genomic_DNA"/>
</dbReference>
<evidence type="ECO:0000313" key="4">
    <source>
        <dbReference type="Proteomes" id="UP001152872"/>
    </source>
</evidence>
<dbReference type="Proteomes" id="UP001152872">
    <property type="component" value="Unassembled WGS sequence"/>
</dbReference>
<dbReference type="Pfam" id="PF03992">
    <property type="entry name" value="ABM"/>
    <property type="match status" value="1"/>
</dbReference>
<dbReference type="PANTHER" id="PTHR40057">
    <property type="entry name" value="SLR1162 PROTEIN"/>
    <property type="match status" value="1"/>
</dbReference>
<sequence length="187" mass="22207">MTNSISAESYHVTAVIAHSVKRNLEKEYEDWLRGIVPVAKSFDGHLGVQILRPHLEENTEYVIVLHFDHHQNLKRWLESEERHKWIELVQPLIQQPENVQVLTGLETWFELPKRPQKYPPKRYKIALITWLGVLFLSLVVGRILNPLLEPLPWLLKQIITSGLIVWLLAYFLMPQLTRLFYRWLYPK</sequence>
<gene>
    <name evidence="3" type="ORF">FEV09_05945</name>
</gene>
<comment type="caution">
    <text evidence="3">The sequence shown here is derived from an EMBL/GenBank/DDBJ whole genome shotgun (WGS) entry which is preliminary data.</text>
</comment>
<dbReference type="Gene3D" id="3.30.70.100">
    <property type="match status" value="1"/>
</dbReference>
<feature type="transmembrane region" description="Helical" evidence="1">
    <location>
        <begin position="123"/>
        <end position="141"/>
    </location>
</feature>
<feature type="transmembrane region" description="Helical" evidence="1">
    <location>
        <begin position="153"/>
        <end position="173"/>
    </location>
</feature>
<dbReference type="InterPro" id="IPR007138">
    <property type="entry name" value="ABM_dom"/>
</dbReference>